<dbReference type="AlphaFoldDB" id="A0A8T0HX64"/>
<dbReference type="Proteomes" id="UP000822688">
    <property type="component" value="Chromosome V"/>
</dbReference>
<feature type="compositionally biased region" description="Polar residues" evidence="1">
    <location>
        <begin position="31"/>
        <end position="48"/>
    </location>
</feature>
<evidence type="ECO:0000256" key="1">
    <source>
        <dbReference type="SAM" id="MobiDB-lite"/>
    </source>
</evidence>
<accession>A0A8T0HX64</accession>
<organism evidence="2 3">
    <name type="scientific">Ceratodon purpureus</name>
    <name type="common">Fire moss</name>
    <name type="synonym">Dicranum purpureum</name>
    <dbReference type="NCBI Taxonomy" id="3225"/>
    <lineage>
        <taxon>Eukaryota</taxon>
        <taxon>Viridiplantae</taxon>
        <taxon>Streptophyta</taxon>
        <taxon>Embryophyta</taxon>
        <taxon>Bryophyta</taxon>
        <taxon>Bryophytina</taxon>
        <taxon>Bryopsida</taxon>
        <taxon>Dicranidae</taxon>
        <taxon>Pseudoditrichales</taxon>
        <taxon>Ditrichaceae</taxon>
        <taxon>Ceratodon</taxon>
    </lineage>
</organism>
<name>A0A8T0HX64_CERPU</name>
<dbReference type="EMBL" id="CM026426">
    <property type="protein sequence ID" value="KAG0574978.1"/>
    <property type="molecule type" value="Genomic_DNA"/>
</dbReference>
<evidence type="ECO:0000313" key="3">
    <source>
        <dbReference type="Proteomes" id="UP000822688"/>
    </source>
</evidence>
<evidence type="ECO:0000313" key="2">
    <source>
        <dbReference type="EMBL" id="KAG0574978.1"/>
    </source>
</evidence>
<sequence>MNMLRGLIQSQVGYSKKIANTWTKGAEVLPDSSNRTSEGSTSGYTIPS</sequence>
<feature type="region of interest" description="Disordered" evidence="1">
    <location>
        <begin position="28"/>
        <end position="48"/>
    </location>
</feature>
<protein>
    <submittedName>
        <fullName evidence="2">Uncharacterized protein</fullName>
    </submittedName>
</protein>
<gene>
    <name evidence="2" type="ORF">KC19_VG307600</name>
</gene>
<proteinExistence type="predicted"/>
<reference evidence="2" key="1">
    <citation type="submission" date="2020-06" db="EMBL/GenBank/DDBJ databases">
        <title>WGS assembly of Ceratodon purpureus strain R40.</title>
        <authorList>
            <person name="Carey S.B."/>
            <person name="Jenkins J."/>
            <person name="Shu S."/>
            <person name="Lovell J.T."/>
            <person name="Sreedasyam A."/>
            <person name="Maumus F."/>
            <person name="Tiley G.P."/>
            <person name="Fernandez-Pozo N."/>
            <person name="Barry K."/>
            <person name="Chen C."/>
            <person name="Wang M."/>
            <person name="Lipzen A."/>
            <person name="Daum C."/>
            <person name="Saski C.A."/>
            <person name="Payton A.C."/>
            <person name="Mcbreen J.C."/>
            <person name="Conrad R.E."/>
            <person name="Kollar L.M."/>
            <person name="Olsson S."/>
            <person name="Huttunen S."/>
            <person name="Landis J.B."/>
            <person name="Wickett N.J."/>
            <person name="Johnson M.G."/>
            <person name="Rensing S.A."/>
            <person name="Grimwood J."/>
            <person name="Schmutz J."/>
            <person name="Mcdaniel S.F."/>
        </authorList>
    </citation>
    <scope>NUCLEOTIDE SEQUENCE</scope>
    <source>
        <strain evidence="2">R40</strain>
    </source>
</reference>
<keyword evidence="3" id="KW-1185">Reference proteome</keyword>
<comment type="caution">
    <text evidence="2">The sequence shown here is derived from an EMBL/GenBank/DDBJ whole genome shotgun (WGS) entry which is preliminary data.</text>
</comment>